<dbReference type="Pfam" id="PF00069">
    <property type="entry name" value="Pkinase"/>
    <property type="match status" value="1"/>
</dbReference>
<accession>A0A1R2CK74</accession>
<keyword evidence="4" id="KW-0418">Kinase</keyword>
<dbReference type="EMBL" id="MPUH01000126">
    <property type="protein sequence ID" value="OMJ89439.1"/>
    <property type="molecule type" value="Genomic_DNA"/>
</dbReference>
<proteinExistence type="predicted"/>
<evidence type="ECO:0000313" key="7">
    <source>
        <dbReference type="EMBL" id="OMJ89439.1"/>
    </source>
</evidence>
<dbReference type="InterPro" id="IPR011009">
    <property type="entry name" value="Kinase-like_dom_sf"/>
</dbReference>
<organism evidence="7 8">
    <name type="scientific">Stentor coeruleus</name>
    <dbReference type="NCBI Taxonomy" id="5963"/>
    <lineage>
        <taxon>Eukaryota</taxon>
        <taxon>Sar</taxon>
        <taxon>Alveolata</taxon>
        <taxon>Ciliophora</taxon>
        <taxon>Postciliodesmatophora</taxon>
        <taxon>Heterotrichea</taxon>
        <taxon>Heterotrichida</taxon>
        <taxon>Stentoridae</taxon>
        <taxon>Stentor</taxon>
    </lineage>
</organism>
<dbReference type="SUPFAM" id="SSF56112">
    <property type="entry name" value="Protein kinase-like (PK-like)"/>
    <property type="match status" value="1"/>
</dbReference>
<dbReference type="PROSITE" id="PS00108">
    <property type="entry name" value="PROTEIN_KINASE_ST"/>
    <property type="match status" value="1"/>
</dbReference>
<keyword evidence="2" id="KW-0808">Transferase</keyword>
<dbReference type="GO" id="GO:0005524">
    <property type="term" value="F:ATP binding"/>
    <property type="evidence" value="ECO:0007669"/>
    <property type="project" value="UniProtKB-KW"/>
</dbReference>
<gene>
    <name evidence="7" type="ORF">SteCoe_8439</name>
</gene>
<dbReference type="Gene3D" id="3.30.200.20">
    <property type="entry name" value="Phosphorylase Kinase, domain 1"/>
    <property type="match status" value="1"/>
</dbReference>
<dbReference type="SMART" id="SM00220">
    <property type="entry name" value="S_TKc"/>
    <property type="match status" value="1"/>
</dbReference>
<dbReference type="OrthoDB" id="5979581at2759"/>
<comment type="caution">
    <text evidence="7">The sequence shown here is derived from an EMBL/GenBank/DDBJ whole genome shotgun (WGS) entry which is preliminary data.</text>
</comment>
<evidence type="ECO:0000259" key="6">
    <source>
        <dbReference type="PROSITE" id="PS50011"/>
    </source>
</evidence>
<evidence type="ECO:0000256" key="3">
    <source>
        <dbReference type="ARBA" id="ARBA00022741"/>
    </source>
</evidence>
<evidence type="ECO:0000313" key="8">
    <source>
        <dbReference type="Proteomes" id="UP000187209"/>
    </source>
</evidence>
<dbReference type="Gene3D" id="1.10.510.10">
    <property type="entry name" value="Transferase(Phosphotransferase) domain 1"/>
    <property type="match status" value="1"/>
</dbReference>
<protein>
    <recommendedName>
        <fullName evidence="6">Protein kinase domain-containing protein</fullName>
    </recommendedName>
</protein>
<dbReference type="Proteomes" id="UP000187209">
    <property type="component" value="Unassembled WGS sequence"/>
</dbReference>
<evidence type="ECO:0000256" key="2">
    <source>
        <dbReference type="ARBA" id="ARBA00022679"/>
    </source>
</evidence>
<dbReference type="AlphaFoldDB" id="A0A1R2CK74"/>
<dbReference type="PANTHER" id="PTHR24058">
    <property type="entry name" value="DUAL SPECIFICITY PROTEIN KINASE"/>
    <property type="match status" value="1"/>
</dbReference>
<sequence length="370" mass="42408">MNRKTLSEILRESTVVYGSPQMRKSTISELVTPKRRESMICEMPLNSPLDKGLKNIQLHHKKPNSSVVCPFGINTLEKNILLGQVLEGRYLVLEKIAEGGFCTVFKVVDLKSSKHFALKFMKGTKLASKAGDNEVEFLRKLSDSDYFPDVLCSFFYDKHKCIIIELLEMSLYQLLESTDFNGFPLQNIWTITKQLLQALCVLSSTNIAHSDIKPENIFLIDLENYLIKLGDFGCSFEDEGHAKGYLQSRYYRAPEVLFGLKCDKKIDMWSLGCLCAELFLGYPLLQGKDHRNQIVKIVELIGPPDQRYLFNVKDDLCELVYRTKRVKNLENVLQGSSRLFIDFVSSCLRYRNRMTPENGLMHPWITSCGE</sequence>
<evidence type="ECO:0000256" key="5">
    <source>
        <dbReference type="ARBA" id="ARBA00022840"/>
    </source>
</evidence>
<dbReference type="InterPro" id="IPR050494">
    <property type="entry name" value="Ser_Thr_dual-spec_kinase"/>
</dbReference>
<dbReference type="GO" id="GO:0004674">
    <property type="term" value="F:protein serine/threonine kinase activity"/>
    <property type="evidence" value="ECO:0007669"/>
    <property type="project" value="UniProtKB-KW"/>
</dbReference>
<reference evidence="7 8" key="1">
    <citation type="submission" date="2016-11" db="EMBL/GenBank/DDBJ databases">
        <title>The macronuclear genome of Stentor coeruleus: a giant cell with tiny introns.</title>
        <authorList>
            <person name="Slabodnick M."/>
            <person name="Ruby J.G."/>
            <person name="Reiff S.B."/>
            <person name="Swart E.C."/>
            <person name="Gosai S."/>
            <person name="Prabakaran S."/>
            <person name="Witkowska E."/>
            <person name="Larue G.E."/>
            <person name="Fisher S."/>
            <person name="Freeman R.M."/>
            <person name="Gunawardena J."/>
            <person name="Chu W."/>
            <person name="Stover N.A."/>
            <person name="Gregory B.D."/>
            <person name="Nowacki M."/>
            <person name="Derisi J."/>
            <person name="Roy S.W."/>
            <person name="Marshall W.F."/>
            <person name="Sood P."/>
        </authorList>
    </citation>
    <scope>NUCLEOTIDE SEQUENCE [LARGE SCALE GENOMIC DNA]</scope>
    <source>
        <strain evidence="7">WM001</strain>
    </source>
</reference>
<name>A0A1R2CK74_9CILI</name>
<keyword evidence="3" id="KW-0547">Nucleotide-binding</keyword>
<feature type="domain" description="Protein kinase" evidence="6">
    <location>
        <begin position="90"/>
        <end position="365"/>
    </location>
</feature>
<keyword evidence="8" id="KW-1185">Reference proteome</keyword>
<keyword evidence="5" id="KW-0067">ATP-binding</keyword>
<evidence type="ECO:0000256" key="1">
    <source>
        <dbReference type="ARBA" id="ARBA00022527"/>
    </source>
</evidence>
<dbReference type="PROSITE" id="PS50011">
    <property type="entry name" value="PROTEIN_KINASE_DOM"/>
    <property type="match status" value="1"/>
</dbReference>
<keyword evidence="1" id="KW-0723">Serine/threonine-protein kinase</keyword>
<evidence type="ECO:0000256" key="4">
    <source>
        <dbReference type="ARBA" id="ARBA00022777"/>
    </source>
</evidence>
<dbReference type="InterPro" id="IPR000719">
    <property type="entry name" value="Prot_kinase_dom"/>
</dbReference>
<dbReference type="InterPro" id="IPR008271">
    <property type="entry name" value="Ser/Thr_kinase_AS"/>
</dbReference>